<dbReference type="Proteomes" id="UP001459204">
    <property type="component" value="Unassembled WGS sequence"/>
</dbReference>
<evidence type="ECO:0000313" key="2">
    <source>
        <dbReference type="Proteomes" id="UP001459204"/>
    </source>
</evidence>
<keyword evidence="2" id="KW-1185">Reference proteome</keyword>
<sequence length="114" mass="12108">MNYDVAIGKCIAISGASIDVHVDSSIVSRFFPGHPWQRAGLSVLRIPQRVVSAKRPPAVGDEVFLDHNALAKGGNAQIDLQGDGEFTAVDLKAIVQDMDPAASAPVATKAKSWR</sequence>
<comment type="caution">
    <text evidence="1">The sequence shown here is derived from an EMBL/GenBank/DDBJ whole genome shotgun (WGS) entry which is preliminary data.</text>
</comment>
<name>A0ABU9J2X4_9GAMM</name>
<organism evidence="1 2">
    <name type="scientific">Pseudoxanthomonas putridarboris</name>
    <dbReference type="NCBI Taxonomy" id="752605"/>
    <lineage>
        <taxon>Bacteria</taxon>
        <taxon>Pseudomonadati</taxon>
        <taxon>Pseudomonadota</taxon>
        <taxon>Gammaproteobacteria</taxon>
        <taxon>Lysobacterales</taxon>
        <taxon>Lysobacteraceae</taxon>
        <taxon>Pseudoxanthomonas</taxon>
    </lineage>
</organism>
<protein>
    <submittedName>
        <fullName evidence="1">Uncharacterized protein</fullName>
    </submittedName>
</protein>
<reference evidence="1 2" key="1">
    <citation type="submission" date="2024-04" db="EMBL/GenBank/DDBJ databases">
        <title>Draft genome sequence of Pseudoxanthomonas putridarboris WD12.</title>
        <authorList>
            <person name="Oh J."/>
        </authorList>
    </citation>
    <scope>NUCLEOTIDE SEQUENCE [LARGE SCALE GENOMIC DNA]</scope>
    <source>
        <strain evidence="1 2">WD12</strain>
    </source>
</reference>
<gene>
    <name evidence="1" type="ORF">AAD027_12795</name>
</gene>
<dbReference type="RefSeq" id="WP_341726400.1">
    <property type="nucleotide sequence ID" value="NZ_JBBWWT010000005.1"/>
</dbReference>
<evidence type="ECO:0000313" key="1">
    <source>
        <dbReference type="EMBL" id="MEL1265236.1"/>
    </source>
</evidence>
<proteinExistence type="predicted"/>
<accession>A0ABU9J2X4</accession>
<dbReference type="EMBL" id="JBBWWT010000005">
    <property type="protein sequence ID" value="MEL1265236.1"/>
    <property type="molecule type" value="Genomic_DNA"/>
</dbReference>